<dbReference type="Proteomes" id="UP000564378">
    <property type="component" value="Unassembled WGS sequence"/>
</dbReference>
<comment type="caution">
    <text evidence="1">The sequence shown here is derived from an EMBL/GenBank/DDBJ whole genome shotgun (WGS) entry which is preliminary data.</text>
</comment>
<evidence type="ECO:0000313" key="1">
    <source>
        <dbReference type="EMBL" id="MBC2778306.1"/>
    </source>
</evidence>
<sequence>MDSDIIVGAARGCIGAPFRFQGRDPATGLDCVGLAAHAYRAAGASPVLPQGYALRGQRLPDVSTWIEASGLRRIDAPSVGAGGLLLLDPGARQLHLAIHSGAGFIHADLGLRRTVETPGAPRWPVLAAWRWSD</sequence>
<dbReference type="Gene3D" id="3.90.1720.10">
    <property type="entry name" value="endopeptidase domain like (from Nostoc punctiforme)"/>
    <property type="match status" value="1"/>
</dbReference>
<gene>
    <name evidence="1" type="ORF">H6P80_11825</name>
</gene>
<dbReference type="InterPro" id="IPR038765">
    <property type="entry name" value="Papain-like_cys_pep_sf"/>
</dbReference>
<organism evidence="1 2">
    <name type="scientific">Parasphingopyxis marina</name>
    <dbReference type="NCBI Taxonomy" id="2761622"/>
    <lineage>
        <taxon>Bacteria</taxon>
        <taxon>Pseudomonadati</taxon>
        <taxon>Pseudomonadota</taxon>
        <taxon>Alphaproteobacteria</taxon>
        <taxon>Sphingomonadales</taxon>
        <taxon>Sphingomonadaceae</taxon>
        <taxon>Parasphingopyxis</taxon>
    </lineage>
</organism>
<accession>A0A842HYS5</accession>
<evidence type="ECO:0000313" key="2">
    <source>
        <dbReference type="Proteomes" id="UP000564378"/>
    </source>
</evidence>
<protein>
    <submittedName>
        <fullName evidence="1">Peptidoglycan endopeptidase</fullName>
    </submittedName>
</protein>
<reference evidence="1 2" key="1">
    <citation type="submission" date="2020-08" db="EMBL/GenBank/DDBJ databases">
        <title>Draft genome sequence of Parasphingopyxis sp. GrpM-11.</title>
        <authorList>
            <person name="Oh J."/>
            <person name="Roh D.-H."/>
        </authorList>
    </citation>
    <scope>NUCLEOTIDE SEQUENCE [LARGE SCALE GENOMIC DNA]</scope>
    <source>
        <strain evidence="1 2">GrpM-11</strain>
    </source>
</reference>
<name>A0A842HYS5_9SPHN</name>
<dbReference type="RefSeq" id="WP_185801573.1">
    <property type="nucleotide sequence ID" value="NZ_JACJVJ010000002.1"/>
</dbReference>
<proteinExistence type="predicted"/>
<dbReference type="SUPFAM" id="SSF54001">
    <property type="entry name" value="Cysteine proteinases"/>
    <property type="match status" value="1"/>
</dbReference>
<dbReference type="EMBL" id="JACJVJ010000002">
    <property type="protein sequence ID" value="MBC2778306.1"/>
    <property type="molecule type" value="Genomic_DNA"/>
</dbReference>
<keyword evidence="2" id="KW-1185">Reference proteome</keyword>
<dbReference type="AlphaFoldDB" id="A0A842HYS5"/>